<proteinExistence type="predicted"/>
<evidence type="ECO:0000313" key="3">
    <source>
        <dbReference type="Proteomes" id="UP000004030"/>
    </source>
</evidence>
<dbReference type="PATRIC" id="fig|1088721.3.peg.1070"/>
<sequence length="39" mass="4318">MRALTKLEPESLGERGRLKRSGVLRLDEAQSSSPHSEVP</sequence>
<dbReference type="EMBL" id="AGFM01000012">
    <property type="protein sequence ID" value="EHJ61987.1"/>
    <property type="molecule type" value="Genomic_DNA"/>
</dbReference>
<dbReference type="AlphaFoldDB" id="G6E9R3"/>
<organism evidence="2 3">
    <name type="scientific">Novosphingobium pentaromativorans US6-1</name>
    <dbReference type="NCBI Taxonomy" id="1088721"/>
    <lineage>
        <taxon>Bacteria</taxon>
        <taxon>Pseudomonadati</taxon>
        <taxon>Pseudomonadota</taxon>
        <taxon>Alphaproteobacteria</taxon>
        <taxon>Sphingomonadales</taxon>
        <taxon>Sphingomonadaceae</taxon>
        <taxon>Novosphingobium</taxon>
    </lineage>
</organism>
<keyword evidence="3" id="KW-1185">Reference proteome</keyword>
<evidence type="ECO:0000313" key="2">
    <source>
        <dbReference type="EMBL" id="EHJ61987.1"/>
    </source>
</evidence>
<reference evidence="2 3" key="1">
    <citation type="journal article" date="2012" name="J. Bacteriol.">
        <title>Genome sequence of benzo(a)pyrene-degrading bacterium Novosphingobium pentaromativorans US6-1.</title>
        <authorList>
            <person name="Luo Y.R."/>
            <person name="Kang S.G."/>
            <person name="Kim S.J."/>
            <person name="Kim M.R."/>
            <person name="Li N."/>
            <person name="Lee J.H."/>
            <person name="Kwon K.K."/>
        </authorList>
    </citation>
    <scope>NUCLEOTIDE SEQUENCE [LARGE SCALE GENOMIC DNA]</scope>
    <source>
        <strain evidence="2 3">US6-1</strain>
    </source>
</reference>
<feature type="compositionally biased region" description="Polar residues" evidence="1">
    <location>
        <begin position="29"/>
        <end position="39"/>
    </location>
</feature>
<dbReference type="Proteomes" id="UP000004030">
    <property type="component" value="Unassembled WGS sequence"/>
</dbReference>
<feature type="region of interest" description="Disordered" evidence="1">
    <location>
        <begin position="1"/>
        <end position="39"/>
    </location>
</feature>
<accession>G6E9R3</accession>
<protein>
    <submittedName>
        <fullName evidence="2">Uncharacterized protein</fullName>
    </submittedName>
</protein>
<gene>
    <name evidence="2" type="ORF">NSU_1084</name>
</gene>
<feature type="compositionally biased region" description="Basic and acidic residues" evidence="1">
    <location>
        <begin position="1"/>
        <end position="16"/>
    </location>
</feature>
<name>G6E9R3_9SPHN</name>
<evidence type="ECO:0000256" key="1">
    <source>
        <dbReference type="SAM" id="MobiDB-lite"/>
    </source>
</evidence>
<comment type="caution">
    <text evidence="2">The sequence shown here is derived from an EMBL/GenBank/DDBJ whole genome shotgun (WGS) entry which is preliminary data.</text>
</comment>